<gene>
    <name evidence="1" type="ORF">KPL71_012232</name>
</gene>
<name>A0ACB8L9C7_CITSI</name>
<evidence type="ECO:0000313" key="1">
    <source>
        <dbReference type="EMBL" id="KAH9770041.1"/>
    </source>
</evidence>
<comment type="caution">
    <text evidence="1">The sequence shown here is derived from an EMBL/GenBank/DDBJ whole genome shotgun (WGS) entry which is preliminary data.</text>
</comment>
<proteinExistence type="predicted"/>
<accession>A0ACB8L9C7</accession>
<sequence length="440" mass="48978">MLPFGSSLSSSLVNTSIQPVCCTSSRNLAAKGGKSFIECTKYENVLVKALSNEAFKALGRANLSDLTQGFRMAADHLSETQTTENGRSGHLKKLLKFKFWLFKEIGELIAEAFEKGWENDLIIVFLDWGNISPYFFTYENKEEFVLDNPLVLIHEMKISNLNVFQQSISPWMPRGRPLLVVIGDIESEVVGHLMTDSVCVRNSRRAIMEDLAFLTGVITGGLVMNSTYLVPLKHGSCKKVIATMDNTVFIGGSGDLVDIQERCEQLRSTIEFSSSDNSLKDRLPKLSGGFAVLKVYGHGKPDVREKRLGIINALYAVKAAKEEGILPCIPYSFRFFLNSSCYADRSMHLIYCIPVSFQHLQMPAYVIATNARVDGSVVDKLLEMLSYLSEAGKFTDTFMCVVVDPLKLVRSEFASAGKQLVRPLKFTMISLKKYNLVHGG</sequence>
<organism evidence="1 2">
    <name type="scientific">Citrus sinensis</name>
    <name type="common">Sweet orange</name>
    <name type="synonym">Citrus aurantium var. sinensis</name>
    <dbReference type="NCBI Taxonomy" id="2711"/>
    <lineage>
        <taxon>Eukaryota</taxon>
        <taxon>Viridiplantae</taxon>
        <taxon>Streptophyta</taxon>
        <taxon>Embryophyta</taxon>
        <taxon>Tracheophyta</taxon>
        <taxon>Spermatophyta</taxon>
        <taxon>Magnoliopsida</taxon>
        <taxon>eudicotyledons</taxon>
        <taxon>Gunneridae</taxon>
        <taxon>Pentapetalae</taxon>
        <taxon>rosids</taxon>
        <taxon>malvids</taxon>
        <taxon>Sapindales</taxon>
        <taxon>Rutaceae</taxon>
        <taxon>Aurantioideae</taxon>
        <taxon>Citrus</taxon>
    </lineage>
</organism>
<evidence type="ECO:0000313" key="2">
    <source>
        <dbReference type="Proteomes" id="UP000829398"/>
    </source>
</evidence>
<keyword evidence="2" id="KW-1185">Reference proteome</keyword>
<dbReference type="Proteomes" id="UP000829398">
    <property type="component" value="Chromosome 4"/>
</dbReference>
<dbReference type="EMBL" id="CM039173">
    <property type="protein sequence ID" value="KAH9770041.1"/>
    <property type="molecule type" value="Genomic_DNA"/>
</dbReference>
<protein>
    <submittedName>
        <fullName evidence="1">Chaperonin</fullName>
    </submittedName>
</protein>
<reference evidence="2" key="1">
    <citation type="journal article" date="2023" name="Hortic. Res.">
        <title>A chromosome-level phased genome enabling allele-level studies in sweet orange: a case study on citrus Huanglongbing tolerance.</title>
        <authorList>
            <person name="Wu B."/>
            <person name="Yu Q."/>
            <person name="Deng Z."/>
            <person name="Duan Y."/>
            <person name="Luo F."/>
            <person name="Gmitter F. Jr."/>
        </authorList>
    </citation>
    <scope>NUCLEOTIDE SEQUENCE [LARGE SCALE GENOMIC DNA]</scope>
    <source>
        <strain evidence="2">cv. Valencia</strain>
    </source>
</reference>